<proteinExistence type="predicted"/>
<sequence length="41" mass="5043">MTSIDNIFKFGLIRPIFWRWNFVPYQCRTSQTRKGKKRQPP</sequence>
<name>A0A0E9WFU0_ANGAN</name>
<accession>A0A0E9WFU0</accession>
<reference evidence="1" key="2">
    <citation type="journal article" date="2015" name="Fish Shellfish Immunol.">
        <title>Early steps in the European eel (Anguilla anguilla)-Vibrio vulnificus interaction in the gills: Role of the RtxA13 toxin.</title>
        <authorList>
            <person name="Callol A."/>
            <person name="Pajuelo D."/>
            <person name="Ebbesson L."/>
            <person name="Teles M."/>
            <person name="MacKenzie S."/>
            <person name="Amaro C."/>
        </authorList>
    </citation>
    <scope>NUCLEOTIDE SEQUENCE</scope>
</reference>
<evidence type="ECO:0000313" key="1">
    <source>
        <dbReference type="EMBL" id="JAH88440.1"/>
    </source>
</evidence>
<protein>
    <submittedName>
        <fullName evidence="1">Uncharacterized protein</fullName>
    </submittedName>
</protein>
<dbReference type="EMBL" id="GBXM01020137">
    <property type="protein sequence ID" value="JAH88440.1"/>
    <property type="molecule type" value="Transcribed_RNA"/>
</dbReference>
<reference evidence="1" key="1">
    <citation type="submission" date="2014-11" db="EMBL/GenBank/DDBJ databases">
        <authorList>
            <person name="Amaro Gonzalez C."/>
        </authorList>
    </citation>
    <scope>NUCLEOTIDE SEQUENCE</scope>
</reference>
<dbReference type="AlphaFoldDB" id="A0A0E9WFU0"/>
<organism evidence="1">
    <name type="scientific">Anguilla anguilla</name>
    <name type="common">European freshwater eel</name>
    <name type="synonym">Muraena anguilla</name>
    <dbReference type="NCBI Taxonomy" id="7936"/>
    <lineage>
        <taxon>Eukaryota</taxon>
        <taxon>Metazoa</taxon>
        <taxon>Chordata</taxon>
        <taxon>Craniata</taxon>
        <taxon>Vertebrata</taxon>
        <taxon>Euteleostomi</taxon>
        <taxon>Actinopterygii</taxon>
        <taxon>Neopterygii</taxon>
        <taxon>Teleostei</taxon>
        <taxon>Anguilliformes</taxon>
        <taxon>Anguillidae</taxon>
        <taxon>Anguilla</taxon>
    </lineage>
</organism>